<reference evidence="1" key="1">
    <citation type="submission" date="2020-04" db="EMBL/GenBank/DDBJ databases">
        <authorList>
            <person name="Chiriac C."/>
            <person name="Salcher M."/>
            <person name="Ghai R."/>
            <person name="Kavagutti S V."/>
        </authorList>
    </citation>
    <scope>NUCLEOTIDE SEQUENCE</scope>
</reference>
<evidence type="ECO:0000313" key="2">
    <source>
        <dbReference type="EMBL" id="CAB5170918.1"/>
    </source>
</evidence>
<proteinExistence type="predicted"/>
<protein>
    <submittedName>
        <fullName evidence="1">Uncharacterized protein</fullName>
    </submittedName>
</protein>
<dbReference type="EMBL" id="LR798204">
    <property type="protein sequence ID" value="CAB5170918.1"/>
    <property type="molecule type" value="Genomic_DNA"/>
</dbReference>
<gene>
    <name evidence="2" type="ORF">UFOVP153_46</name>
    <name evidence="1" type="ORF">UFOVP69_12</name>
</gene>
<sequence length="280" mass="29569">MRILDITPITDTAQIKIKKGTLQFIQDAHKETMATAIQALIGTSYDPTVMYILYGCKNTGSGSSYIIGEGAVFYSGEVYLANASSFTLSGSNVALFNLVITQYSTNADPVTFTDSSTHNVHNIRKMQVGQGISGSGVMDYSAVQFLNFNIPAQLNLTATGLGSISGTYPNLSVDVATPAYTGVKLLWVGTISSTGGTIVKQGGLSTISVTSVTHSGTGIYVINHNVGSLLYYADGIVADNTDNTAVLKQMKNFASGSFQVQTAGNAGQLDASFQLRIYGY</sequence>
<organism evidence="1">
    <name type="scientific">uncultured Caudovirales phage</name>
    <dbReference type="NCBI Taxonomy" id="2100421"/>
    <lineage>
        <taxon>Viruses</taxon>
        <taxon>Duplodnaviria</taxon>
        <taxon>Heunggongvirae</taxon>
        <taxon>Uroviricota</taxon>
        <taxon>Caudoviricetes</taxon>
        <taxon>Peduoviridae</taxon>
        <taxon>Maltschvirus</taxon>
        <taxon>Maltschvirus maltsch</taxon>
    </lineage>
</organism>
<dbReference type="EMBL" id="LR796194">
    <property type="protein sequence ID" value="CAB4126202.1"/>
    <property type="molecule type" value="Genomic_DNA"/>
</dbReference>
<accession>A0A6J5KY39</accession>
<name>A0A6J5KY39_9CAUD</name>
<evidence type="ECO:0000313" key="1">
    <source>
        <dbReference type="EMBL" id="CAB4126202.1"/>
    </source>
</evidence>